<feature type="transmembrane region" description="Helical" evidence="5">
    <location>
        <begin position="101"/>
        <end position="121"/>
    </location>
</feature>
<feature type="domain" description="Major facilitator superfamily (MFS) profile" evidence="7">
    <location>
        <begin position="4"/>
        <end position="454"/>
    </location>
</feature>
<evidence type="ECO:0000256" key="6">
    <source>
        <dbReference type="SAM" id="SignalP"/>
    </source>
</evidence>
<feature type="transmembrane region" description="Helical" evidence="5">
    <location>
        <begin position="296"/>
        <end position="314"/>
    </location>
</feature>
<dbReference type="InterPro" id="IPR020846">
    <property type="entry name" value="MFS_dom"/>
</dbReference>
<feature type="transmembrane region" description="Helical" evidence="5">
    <location>
        <begin position="42"/>
        <end position="62"/>
    </location>
</feature>
<dbReference type="InterPro" id="IPR011701">
    <property type="entry name" value="MFS"/>
</dbReference>
<evidence type="ECO:0000256" key="4">
    <source>
        <dbReference type="ARBA" id="ARBA00023136"/>
    </source>
</evidence>
<keyword evidence="6" id="KW-0732">Signal</keyword>
<dbReference type="OrthoDB" id="7375466at2"/>
<feature type="transmembrane region" description="Helical" evidence="5">
    <location>
        <begin position="326"/>
        <end position="344"/>
    </location>
</feature>
<accession>A0A1H9XVY9</accession>
<dbReference type="Gene3D" id="1.20.1250.20">
    <property type="entry name" value="MFS general substrate transporter like domains"/>
    <property type="match status" value="1"/>
</dbReference>
<sequence length="466" mass="47119">MRNNPAVVLAAVLLSSLSLPITLTGASVALPDMAADLDAGLPAVQWVVNGYIACFASFMLAAGSMADMVGRRRVFATGVSVFAAGGVLSALSWNVVVLDVLRALAGVGAAAAAASSAALLASAFTGRARIRAFSYFGTALGVGLAFGPTVAGLLVDGFGWQAVFAGPALVCVVVLCLVPMLPESAEPGSRKVDWAGTATFTLALLLLIAGFVQGPAWGFSSPAVLVAFGGSVVLLVAFVVVERRQAQPMFDLALLRNGKFIGISLAGAMIVSVPLPLIVYLPAYFTEVLGMSTGEAGVVLVLMTGLTLLLPPLAPLFTQVVPPQGVVVLAVALVGVGAAWLTVIEPGSSVLSIAGPLLTIGAGFGISTGLIDGVAVGSVDPRRAGTGAGMFNTVRLGLETVAIAVVGAVLATTTGGRLAEPGYTSGLHVVLWWMAGLATVLAVVLVKVLLRRADDTAQQHPERSAA</sequence>
<keyword evidence="2 5" id="KW-0812">Transmembrane</keyword>
<keyword evidence="3 5" id="KW-1133">Transmembrane helix</keyword>
<dbReference type="InterPro" id="IPR036259">
    <property type="entry name" value="MFS_trans_sf"/>
</dbReference>
<feature type="transmembrane region" description="Helical" evidence="5">
    <location>
        <begin position="74"/>
        <end position="95"/>
    </location>
</feature>
<dbReference type="Pfam" id="PF07690">
    <property type="entry name" value="MFS_1"/>
    <property type="match status" value="1"/>
</dbReference>
<dbReference type="CDD" id="cd17321">
    <property type="entry name" value="MFS_MMR_MDR_like"/>
    <property type="match status" value="1"/>
</dbReference>
<evidence type="ECO:0000256" key="5">
    <source>
        <dbReference type="SAM" id="Phobius"/>
    </source>
</evidence>
<feature type="transmembrane region" description="Helical" evidence="5">
    <location>
        <begin position="396"/>
        <end position="418"/>
    </location>
</feature>
<feature type="transmembrane region" description="Helical" evidence="5">
    <location>
        <begin position="260"/>
        <end position="284"/>
    </location>
</feature>
<feature type="transmembrane region" description="Helical" evidence="5">
    <location>
        <begin position="160"/>
        <end position="182"/>
    </location>
</feature>
<feature type="transmembrane region" description="Helical" evidence="5">
    <location>
        <begin position="430"/>
        <end position="450"/>
    </location>
</feature>
<name>A0A1H9XVY9_9PSEU</name>
<dbReference type="PRINTS" id="PR01036">
    <property type="entry name" value="TCRTETB"/>
</dbReference>
<organism evidence="8 9">
    <name type="scientific">Lentzea flaviverrucosa</name>
    <dbReference type="NCBI Taxonomy" id="200379"/>
    <lineage>
        <taxon>Bacteria</taxon>
        <taxon>Bacillati</taxon>
        <taxon>Actinomycetota</taxon>
        <taxon>Actinomycetes</taxon>
        <taxon>Pseudonocardiales</taxon>
        <taxon>Pseudonocardiaceae</taxon>
        <taxon>Lentzea</taxon>
    </lineage>
</organism>
<evidence type="ECO:0000313" key="8">
    <source>
        <dbReference type="EMBL" id="SES50355.1"/>
    </source>
</evidence>
<dbReference type="Gene3D" id="1.20.1720.10">
    <property type="entry name" value="Multidrug resistance protein D"/>
    <property type="match status" value="1"/>
</dbReference>
<dbReference type="Proteomes" id="UP000199028">
    <property type="component" value="Unassembled WGS sequence"/>
</dbReference>
<evidence type="ECO:0000256" key="2">
    <source>
        <dbReference type="ARBA" id="ARBA00022692"/>
    </source>
</evidence>
<dbReference type="PROSITE" id="PS50850">
    <property type="entry name" value="MFS"/>
    <property type="match status" value="1"/>
</dbReference>
<dbReference type="GO" id="GO:0005886">
    <property type="term" value="C:plasma membrane"/>
    <property type="evidence" value="ECO:0007669"/>
    <property type="project" value="UniProtKB-SubCell"/>
</dbReference>
<keyword evidence="4 5" id="KW-0472">Membrane</keyword>
<feature type="transmembrane region" description="Helical" evidence="5">
    <location>
        <begin position="350"/>
        <end position="375"/>
    </location>
</feature>
<protein>
    <submittedName>
        <fullName evidence="8">Major Facilitator Superfamily protein</fullName>
    </submittedName>
</protein>
<dbReference type="SUPFAM" id="SSF103473">
    <property type="entry name" value="MFS general substrate transporter"/>
    <property type="match status" value="1"/>
</dbReference>
<evidence type="ECO:0000259" key="7">
    <source>
        <dbReference type="PROSITE" id="PS50850"/>
    </source>
</evidence>
<keyword evidence="9" id="KW-1185">Reference proteome</keyword>
<gene>
    <name evidence="8" type="ORF">SAMN05216195_119212</name>
</gene>
<dbReference type="EMBL" id="FOFT01000019">
    <property type="protein sequence ID" value="SES50355.1"/>
    <property type="molecule type" value="Genomic_DNA"/>
</dbReference>
<dbReference type="RefSeq" id="WP_090072663.1">
    <property type="nucleotide sequence ID" value="NZ_FOFT01000019.1"/>
</dbReference>
<dbReference type="PANTHER" id="PTHR42718:SF49">
    <property type="entry name" value="EXPORT PROTEIN"/>
    <property type="match status" value="1"/>
</dbReference>
<evidence type="ECO:0000256" key="1">
    <source>
        <dbReference type="ARBA" id="ARBA00004651"/>
    </source>
</evidence>
<feature type="transmembrane region" description="Helical" evidence="5">
    <location>
        <begin position="219"/>
        <end position="240"/>
    </location>
</feature>
<reference evidence="9" key="1">
    <citation type="submission" date="2016-10" db="EMBL/GenBank/DDBJ databases">
        <authorList>
            <person name="Varghese N."/>
            <person name="Submissions S."/>
        </authorList>
    </citation>
    <scope>NUCLEOTIDE SEQUENCE [LARGE SCALE GENOMIC DNA]</scope>
    <source>
        <strain evidence="9">CGMCC 4.578</strain>
    </source>
</reference>
<feature type="chain" id="PRO_5011789610" evidence="6">
    <location>
        <begin position="35"/>
        <end position="466"/>
    </location>
</feature>
<evidence type="ECO:0000313" key="9">
    <source>
        <dbReference type="Proteomes" id="UP000199028"/>
    </source>
</evidence>
<evidence type="ECO:0000256" key="3">
    <source>
        <dbReference type="ARBA" id="ARBA00022989"/>
    </source>
</evidence>
<dbReference type="PANTHER" id="PTHR42718">
    <property type="entry name" value="MAJOR FACILITATOR SUPERFAMILY MULTIDRUG TRANSPORTER MFSC"/>
    <property type="match status" value="1"/>
</dbReference>
<feature type="transmembrane region" description="Helical" evidence="5">
    <location>
        <begin position="194"/>
        <end position="213"/>
    </location>
</feature>
<proteinExistence type="predicted"/>
<feature type="signal peptide" evidence="6">
    <location>
        <begin position="1"/>
        <end position="34"/>
    </location>
</feature>
<comment type="subcellular location">
    <subcellularLocation>
        <location evidence="1">Cell membrane</location>
        <topology evidence="1">Multi-pass membrane protein</topology>
    </subcellularLocation>
</comment>
<feature type="transmembrane region" description="Helical" evidence="5">
    <location>
        <begin position="133"/>
        <end position="154"/>
    </location>
</feature>
<dbReference type="AlphaFoldDB" id="A0A1H9XVY9"/>
<dbReference type="GO" id="GO:0022857">
    <property type="term" value="F:transmembrane transporter activity"/>
    <property type="evidence" value="ECO:0007669"/>
    <property type="project" value="InterPro"/>
</dbReference>